<keyword evidence="2" id="KW-0325">Glycoprotein</keyword>
<organism evidence="4 5">
    <name type="scientific">Sinimarinibacterium flocculans</name>
    <dbReference type="NCBI Taxonomy" id="985250"/>
    <lineage>
        <taxon>Bacteria</taxon>
        <taxon>Pseudomonadati</taxon>
        <taxon>Pseudomonadota</taxon>
        <taxon>Gammaproteobacteria</taxon>
        <taxon>Nevskiales</taxon>
        <taxon>Nevskiaceae</taxon>
        <taxon>Sinimarinibacterium</taxon>
    </lineage>
</organism>
<dbReference type="AlphaFoldDB" id="A0A318EH70"/>
<dbReference type="InterPro" id="IPR027417">
    <property type="entry name" value="P-loop_NTPase"/>
</dbReference>
<dbReference type="Proteomes" id="UP000248330">
    <property type="component" value="Unassembled WGS sequence"/>
</dbReference>
<dbReference type="GO" id="GO:0008146">
    <property type="term" value="F:sulfotransferase activity"/>
    <property type="evidence" value="ECO:0007669"/>
    <property type="project" value="InterPro"/>
</dbReference>
<dbReference type="InterPro" id="IPR037359">
    <property type="entry name" value="NST/OST"/>
</dbReference>
<protein>
    <submittedName>
        <fullName evidence="4">Sulfotransferase domain-containing protein</fullName>
    </submittedName>
</protein>
<evidence type="ECO:0000256" key="2">
    <source>
        <dbReference type="ARBA" id="ARBA00023180"/>
    </source>
</evidence>
<comment type="caution">
    <text evidence="4">The sequence shown here is derived from an EMBL/GenBank/DDBJ whole genome shotgun (WGS) entry which is preliminary data.</text>
</comment>
<evidence type="ECO:0000313" key="4">
    <source>
        <dbReference type="EMBL" id="PXV67796.1"/>
    </source>
</evidence>
<dbReference type="SUPFAM" id="SSF52540">
    <property type="entry name" value="P-loop containing nucleoside triphosphate hydrolases"/>
    <property type="match status" value="1"/>
</dbReference>
<proteinExistence type="predicted"/>
<dbReference type="OrthoDB" id="9075305at2"/>
<feature type="domain" description="Sulfotransferase" evidence="3">
    <location>
        <begin position="95"/>
        <end position="197"/>
    </location>
</feature>
<dbReference type="PANTHER" id="PTHR10605:SF56">
    <property type="entry name" value="BIFUNCTIONAL HEPARAN SULFATE N-DEACETYLASE_N-SULFOTRANSFERASE"/>
    <property type="match status" value="1"/>
</dbReference>
<dbReference type="PANTHER" id="PTHR10605">
    <property type="entry name" value="HEPARAN SULFATE SULFOTRANSFERASE"/>
    <property type="match status" value="1"/>
</dbReference>
<gene>
    <name evidence="4" type="ORF">C8D93_105153</name>
</gene>
<dbReference type="InterPro" id="IPR000863">
    <property type="entry name" value="Sulfotransferase_dom"/>
</dbReference>
<evidence type="ECO:0000256" key="1">
    <source>
        <dbReference type="ARBA" id="ARBA00022679"/>
    </source>
</evidence>
<dbReference type="EMBL" id="QICN01000005">
    <property type="protein sequence ID" value="PXV67796.1"/>
    <property type="molecule type" value="Genomic_DNA"/>
</dbReference>
<dbReference type="RefSeq" id="WP_110265268.1">
    <property type="nucleotide sequence ID" value="NZ_CAKZQT010000001.1"/>
</dbReference>
<dbReference type="Pfam" id="PF00685">
    <property type="entry name" value="Sulfotransfer_1"/>
    <property type="match status" value="1"/>
</dbReference>
<sequence>MSGRPTVKNTRLPDFLIIGAQKSASTFVQTVLREHPDVYMPKDETRFFEDPEFGEGDSDALRALFRGCHERRLGIKRPDYLGRPEVPARIRRIIPDAQLVVVLRNPIDRLLSAYYFYVKLGFLPVADINVALARLLDGEAYGGPKARELLEYGNYATHLERYRALFPAHQMLVLLQEEIQATPNDAVRRLCSFLRLEHSSLGPLPELANAGVYSLSRLRLLTLRNRFLYAYDAGSGKLIEKRRYPHRWLPAAAITALDRYVLRGLLGNDKPELRGDIRARLESYYEQEIQRTSELIGVDLGKWQVSR</sequence>
<accession>A0A318EH70</accession>
<evidence type="ECO:0000313" key="5">
    <source>
        <dbReference type="Proteomes" id="UP000248330"/>
    </source>
</evidence>
<reference evidence="4 5" key="1">
    <citation type="submission" date="2018-04" db="EMBL/GenBank/DDBJ databases">
        <title>Genomic Encyclopedia of Type Strains, Phase IV (KMG-IV): sequencing the most valuable type-strain genomes for metagenomic binning, comparative biology and taxonomic classification.</title>
        <authorList>
            <person name="Goeker M."/>
        </authorList>
    </citation>
    <scope>NUCLEOTIDE SEQUENCE [LARGE SCALE GENOMIC DNA]</scope>
    <source>
        <strain evidence="4 5">DSM 104150</strain>
    </source>
</reference>
<name>A0A318EH70_9GAMM</name>
<dbReference type="Gene3D" id="3.40.50.300">
    <property type="entry name" value="P-loop containing nucleotide triphosphate hydrolases"/>
    <property type="match status" value="1"/>
</dbReference>
<keyword evidence="5" id="KW-1185">Reference proteome</keyword>
<keyword evidence="1 4" id="KW-0808">Transferase</keyword>
<evidence type="ECO:0000259" key="3">
    <source>
        <dbReference type="Pfam" id="PF00685"/>
    </source>
</evidence>